<keyword evidence="5" id="KW-1185">Reference proteome</keyword>
<evidence type="ECO:0000313" key="5">
    <source>
        <dbReference type="Proteomes" id="UP000007148"/>
    </source>
</evidence>
<dbReference type="InterPro" id="IPR017943">
    <property type="entry name" value="Bactericidal_perm-incr_a/b_dom"/>
</dbReference>
<gene>
    <name evidence="4" type="ORF">PIIN_02083</name>
</gene>
<accession>G4TA79</accession>
<dbReference type="InterPro" id="IPR027842">
    <property type="entry name" value="HAM1-like_C"/>
</dbReference>
<dbReference type="OrthoDB" id="19394at2759"/>
<feature type="domain" description="HAM1-like N-terminal" evidence="3">
    <location>
        <begin position="9"/>
        <end position="217"/>
    </location>
</feature>
<organism evidence="4 5">
    <name type="scientific">Serendipita indica (strain DSM 11827)</name>
    <name type="common">Root endophyte fungus</name>
    <name type="synonym">Piriformospora indica</name>
    <dbReference type="NCBI Taxonomy" id="1109443"/>
    <lineage>
        <taxon>Eukaryota</taxon>
        <taxon>Fungi</taxon>
        <taxon>Dikarya</taxon>
        <taxon>Basidiomycota</taxon>
        <taxon>Agaricomycotina</taxon>
        <taxon>Agaricomycetes</taxon>
        <taxon>Sebacinales</taxon>
        <taxon>Serendipitaceae</taxon>
        <taxon>Serendipita</taxon>
    </lineage>
</organism>
<dbReference type="Proteomes" id="UP000007148">
    <property type="component" value="Unassembled WGS sequence"/>
</dbReference>
<dbReference type="Pfam" id="PF14613">
    <property type="entry name" value="HAM1_C"/>
    <property type="match status" value="1"/>
</dbReference>
<dbReference type="PANTHER" id="PTHR31138:SF1">
    <property type="entry name" value="PDZ DOMAIN-CONTAINING PROTEIN"/>
    <property type="match status" value="1"/>
</dbReference>
<dbReference type="HOGENOM" id="CLU_018362_0_0_1"/>
<feature type="compositionally biased region" description="Basic and acidic residues" evidence="1">
    <location>
        <begin position="781"/>
        <end position="799"/>
    </location>
</feature>
<dbReference type="PANTHER" id="PTHR31138">
    <property type="entry name" value="CHROMOSOME 19, WHOLE GENOME SHOTGUN SEQUENCE"/>
    <property type="match status" value="1"/>
</dbReference>
<dbReference type="SUPFAM" id="SSF55394">
    <property type="entry name" value="Bactericidal permeability-increasing protein, BPI"/>
    <property type="match status" value="1"/>
</dbReference>
<dbReference type="EMBL" id="CAFZ01000028">
    <property type="protein sequence ID" value="CCA68217.1"/>
    <property type="molecule type" value="Genomic_DNA"/>
</dbReference>
<dbReference type="InterPro" id="IPR045967">
    <property type="entry name" value="HAM1-like_N"/>
</dbReference>
<feature type="region of interest" description="Disordered" evidence="1">
    <location>
        <begin position="741"/>
        <end position="799"/>
    </location>
</feature>
<feature type="domain" description="HAM1-like C-terminal" evidence="2">
    <location>
        <begin position="623"/>
        <end position="679"/>
    </location>
</feature>
<sequence>MNPDTVASIAAALDAGKLPSQKQISTHLGFLQTFLRRAQAGASNVAESAGQNDVGRLSEQGSILVKDIENILEAYKQLGQEKNSDDVVQEALWSLAQSDVDVNLDDSIQRPEGTASKDEANADARRLAHALHSLSNVFLGNVVSSGSPLFADFLSFLRLSLADVAEGIENTARGAKENIKSIDEEVNKGQRTAVGFKTEETKQAQAPEGVDYNDPQYRFEKGMDTAKHYGSSAIGTGQQIRGTVQARSAQSRDKILDAFDKTLQQFQSDPEYSEAIDTLFDLADKWVNKSLDMVDQATEAAQKSSVESNVNDQNGQFSQAMRHFNTFIERLAGGKSTETLQEAVKRLGRDLKSNQEGRDLLSEAIAFARRSLHDSEFVDSEEFDKQKDSLVKRWRSMVHAQTAESKRLSTDLQAVQDELDVLTTGMKEDKALNNLKNAHERLAKDLAKAAADAGMAGQVGVGMVPWLLKDLLNVYLPLLIDYVKQIPIPRTEYKDSDVEFVVEDLSIETLRVLPGHAHLSTTVDMDVDKPTAAADAKTDISTRTKLEVTGVQMQLREVSFWYSDPSLPVASQVSGLMDITIPPKGVDISASLGLIPTASGRHRRERHGGFHKISNVSVTLSDDTSIGLRKTNHPVLISTFKPIVKKRLISTIEQVLAEKIKMVLEMIDGIAWDTHLRAEVFADAGLTGTVPKYIAGFVSEMGKLRKQPGLLSGWKATGIGLVKDDPRDDVVLAVGAGPQVISGDKHGPRNTASSTNAAQAKVDSVKSQAPGGKSTTADAANKAEEEKQHPGWRSKAFDL</sequence>
<proteinExistence type="predicted"/>
<dbReference type="AlphaFoldDB" id="G4TA79"/>
<evidence type="ECO:0000259" key="3">
    <source>
        <dbReference type="Pfam" id="PF19343"/>
    </source>
</evidence>
<name>G4TA79_SERID</name>
<evidence type="ECO:0000313" key="4">
    <source>
        <dbReference type="EMBL" id="CCA68217.1"/>
    </source>
</evidence>
<evidence type="ECO:0000256" key="1">
    <source>
        <dbReference type="SAM" id="MobiDB-lite"/>
    </source>
</evidence>
<protein>
    <submittedName>
        <fullName evidence="4">Uncharacterized protein</fullName>
    </submittedName>
</protein>
<comment type="caution">
    <text evidence="4">The sequence shown here is derived from an EMBL/GenBank/DDBJ whole genome shotgun (WGS) entry which is preliminary data.</text>
</comment>
<feature type="domain" description="HAM1-like N-terminal" evidence="3">
    <location>
        <begin position="251"/>
        <end position="590"/>
    </location>
</feature>
<evidence type="ECO:0000259" key="2">
    <source>
        <dbReference type="Pfam" id="PF14613"/>
    </source>
</evidence>
<dbReference type="Pfam" id="PF19343">
    <property type="entry name" value="HAM1_N"/>
    <property type="match status" value="2"/>
</dbReference>
<dbReference type="GO" id="GO:0008289">
    <property type="term" value="F:lipid binding"/>
    <property type="evidence" value="ECO:0007669"/>
    <property type="project" value="InterPro"/>
</dbReference>
<dbReference type="OMA" id="SFWYKDK"/>
<reference evidence="4 5" key="1">
    <citation type="journal article" date="2011" name="PLoS Pathog.">
        <title>Endophytic Life Strategies Decoded by Genome and Transcriptome Analyses of the Mutualistic Root Symbiont Piriformospora indica.</title>
        <authorList>
            <person name="Zuccaro A."/>
            <person name="Lahrmann U."/>
            <person name="Guldener U."/>
            <person name="Langen G."/>
            <person name="Pfiffi S."/>
            <person name="Biedenkopf D."/>
            <person name="Wong P."/>
            <person name="Samans B."/>
            <person name="Grimm C."/>
            <person name="Basiewicz M."/>
            <person name="Murat C."/>
            <person name="Martin F."/>
            <person name="Kogel K.H."/>
        </authorList>
    </citation>
    <scope>NUCLEOTIDE SEQUENCE [LARGE SCALE GENOMIC DNA]</scope>
    <source>
        <strain evidence="4 5">DSM 11827</strain>
    </source>
</reference>
<dbReference type="eggNOG" id="ENOG502R4P7">
    <property type="taxonomic scope" value="Eukaryota"/>
</dbReference>
<dbReference type="STRING" id="1109443.G4TA79"/>
<dbReference type="InParanoid" id="G4TA79"/>